<dbReference type="RefSeq" id="WP_078978442.1">
    <property type="nucleotide sequence ID" value="NZ_MWQN01000001.1"/>
</dbReference>
<accession>A0A1T3P4X8</accession>
<evidence type="ECO:0000313" key="2">
    <source>
        <dbReference type="Proteomes" id="UP000190037"/>
    </source>
</evidence>
<evidence type="ECO:0000313" key="1">
    <source>
        <dbReference type="EMBL" id="OPC84149.1"/>
    </source>
</evidence>
<dbReference type="Proteomes" id="UP000190037">
    <property type="component" value="Unassembled WGS sequence"/>
</dbReference>
<dbReference type="STRING" id="159449.B4N89_27365"/>
<name>A0A1T3P4X8_9ACTN</name>
<gene>
    <name evidence="1" type="ORF">B4N89_27365</name>
</gene>
<dbReference type="AlphaFoldDB" id="A0A1T3P4X8"/>
<reference evidence="1 2" key="1">
    <citation type="submission" date="2017-03" db="EMBL/GenBank/DDBJ databases">
        <title>Draft genome sequence of Streptomyces scabrisporus NF3, endophyte isolated from Amphipterygium adstringens.</title>
        <authorList>
            <person name="Vazquez M."/>
            <person name="Ceapa C.D."/>
            <person name="Rodriguez Luna D."/>
            <person name="Sanchez Esquivel S."/>
        </authorList>
    </citation>
    <scope>NUCLEOTIDE SEQUENCE [LARGE SCALE GENOMIC DNA]</scope>
    <source>
        <strain evidence="1 2">NF3</strain>
    </source>
</reference>
<keyword evidence="2" id="KW-1185">Reference proteome</keyword>
<dbReference type="EMBL" id="MWQN01000001">
    <property type="protein sequence ID" value="OPC84149.1"/>
    <property type="molecule type" value="Genomic_DNA"/>
</dbReference>
<protein>
    <submittedName>
        <fullName evidence="1">Uncharacterized protein</fullName>
    </submittedName>
</protein>
<proteinExistence type="predicted"/>
<sequence length="281" mass="31269">MTTVTPPELTVQATISTTFRAEVMLVTPKVAKAILDRQNTHNRNLSDRTVADYMRDMLTDNWPLNGEAAKFAYDGTCLDGQHRFAAVSLSGVSVPMLIVTGLPLKVQETMDTGKRRSMADVLTLRGESSTHSLAAIVKRVWMWEGGNYKFHGAGKPTVAECTELLQRKPELRRSAEISARVGRSFRYLPPAPVGLAHHLFSTISPEEAPEFFARLGDGASLPIHHPILTLRTRAMKDVAGGFRIPEPRAMAYLIRTWNAVREGRSMSRIIHDHEDAMPMPR</sequence>
<comment type="caution">
    <text evidence="1">The sequence shown here is derived from an EMBL/GenBank/DDBJ whole genome shotgun (WGS) entry which is preliminary data.</text>
</comment>
<organism evidence="1 2">
    <name type="scientific">Embleya scabrispora</name>
    <dbReference type="NCBI Taxonomy" id="159449"/>
    <lineage>
        <taxon>Bacteria</taxon>
        <taxon>Bacillati</taxon>
        <taxon>Actinomycetota</taxon>
        <taxon>Actinomycetes</taxon>
        <taxon>Kitasatosporales</taxon>
        <taxon>Streptomycetaceae</taxon>
        <taxon>Embleya</taxon>
    </lineage>
</organism>
<dbReference type="OrthoDB" id="950695at2"/>